<evidence type="ECO:0000313" key="2">
    <source>
        <dbReference type="EMBL" id="KKN05918.1"/>
    </source>
</evidence>
<dbReference type="EMBL" id="LAZR01004747">
    <property type="protein sequence ID" value="KKN05918.1"/>
    <property type="molecule type" value="Genomic_DNA"/>
</dbReference>
<accession>A0A0F9QKR3</accession>
<feature type="transmembrane region" description="Helical" evidence="1">
    <location>
        <begin position="6"/>
        <end position="25"/>
    </location>
</feature>
<keyword evidence="1" id="KW-1133">Transmembrane helix</keyword>
<keyword evidence="1" id="KW-0812">Transmembrane</keyword>
<reference evidence="2" key="1">
    <citation type="journal article" date="2015" name="Nature">
        <title>Complex archaea that bridge the gap between prokaryotes and eukaryotes.</title>
        <authorList>
            <person name="Spang A."/>
            <person name="Saw J.H."/>
            <person name="Jorgensen S.L."/>
            <person name="Zaremba-Niedzwiedzka K."/>
            <person name="Martijn J."/>
            <person name="Lind A.E."/>
            <person name="van Eijk R."/>
            <person name="Schleper C."/>
            <person name="Guy L."/>
            <person name="Ettema T.J."/>
        </authorList>
    </citation>
    <scope>NUCLEOTIDE SEQUENCE</scope>
</reference>
<proteinExistence type="predicted"/>
<name>A0A0F9QKR3_9ZZZZ</name>
<keyword evidence="1" id="KW-0472">Membrane</keyword>
<dbReference type="AlphaFoldDB" id="A0A0F9QKR3"/>
<sequence length="62" mass="7683">MMVFVYLFIFLVVMIGLVVWLEVYAKRCAKNNNKIIWHTDWLGRAGMFETRRIVNKRWKYKW</sequence>
<evidence type="ECO:0000256" key="1">
    <source>
        <dbReference type="SAM" id="Phobius"/>
    </source>
</evidence>
<gene>
    <name evidence="2" type="ORF">LCGC14_1082470</name>
</gene>
<protein>
    <submittedName>
        <fullName evidence="2">Uncharacterized protein</fullName>
    </submittedName>
</protein>
<comment type="caution">
    <text evidence="2">The sequence shown here is derived from an EMBL/GenBank/DDBJ whole genome shotgun (WGS) entry which is preliminary data.</text>
</comment>
<organism evidence="2">
    <name type="scientific">marine sediment metagenome</name>
    <dbReference type="NCBI Taxonomy" id="412755"/>
    <lineage>
        <taxon>unclassified sequences</taxon>
        <taxon>metagenomes</taxon>
        <taxon>ecological metagenomes</taxon>
    </lineage>
</organism>